<feature type="domain" description="VOC" evidence="1">
    <location>
        <begin position="3"/>
        <end position="128"/>
    </location>
</feature>
<organism evidence="2">
    <name type="scientific">Telmatobacter sp. DSM 110680</name>
    <dbReference type="NCBI Taxonomy" id="3036704"/>
    <lineage>
        <taxon>Bacteria</taxon>
        <taxon>Pseudomonadati</taxon>
        <taxon>Acidobacteriota</taxon>
        <taxon>Terriglobia</taxon>
        <taxon>Terriglobales</taxon>
        <taxon>Acidobacteriaceae</taxon>
        <taxon>Telmatobacter</taxon>
    </lineage>
</organism>
<dbReference type="PROSITE" id="PS51819">
    <property type="entry name" value="VOC"/>
    <property type="match status" value="1"/>
</dbReference>
<dbReference type="InterPro" id="IPR029068">
    <property type="entry name" value="Glyas_Bleomycin-R_OHBP_Dase"/>
</dbReference>
<dbReference type="InterPro" id="IPR037523">
    <property type="entry name" value="VOC_core"/>
</dbReference>
<evidence type="ECO:0000313" key="2">
    <source>
        <dbReference type="EMBL" id="XBH15476.1"/>
    </source>
</evidence>
<dbReference type="SUPFAM" id="SSF54593">
    <property type="entry name" value="Glyoxalase/Bleomycin resistance protein/Dihydroxybiphenyl dioxygenase"/>
    <property type="match status" value="1"/>
</dbReference>
<protein>
    <submittedName>
        <fullName evidence="2">VOC family protein</fullName>
    </submittedName>
</protein>
<dbReference type="InterPro" id="IPR004360">
    <property type="entry name" value="Glyas_Fos-R_dOase_dom"/>
</dbReference>
<reference evidence="2" key="1">
    <citation type="submission" date="2023-03" db="EMBL/GenBank/DDBJ databases">
        <title>Edaphobacter sp.</title>
        <authorList>
            <person name="Huber K.J."/>
            <person name="Papendorf J."/>
            <person name="Pilke C."/>
            <person name="Bunk B."/>
            <person name="Sproeer C."/>
            <person name="Pester M."/>
        </authorList>
    </citation>
    <scope>NUCLEOTIDE SEQUENCE</scope>
    <source>
        <strain evidence="2">DSM 110680</strain>
    </source>
</reference>
<gene>
    <name evidence="2" type="ORF">P8935_12945</name>
</gene>
<evidence type="ECO:0000259" key="1">
    <source>
        <dbReference type="PROSITE" id="PS51819"/>
    </source>
</evidence>
<accession>A0AAU7DDM3</accession>
<dbReference type="RefSeq" id="WP_348260709.1">
    <property type="nucleotide sequence ID" value="NZ_CP121196.1"/>
</dbReference>
<sequence length="129" mass="14837">MTRPTTTAISPCFIVSEVDQTIAFYRDKLGFEQRFREPEESPFFGIIGRDGAQILIKSDREVSPLPNHKRHRYMRWDAFVYAPDPDALAAEFIDHGAEFSIPLKDTHDGLRGFEITDPDGYVLFFGRPR</sequence>
<dbReference type="AlphaFoldDB" id="A0AAU7DDM3"/>
<dbReference type="Pfam" id="PF00903">
    <property type="entry name" value="Glyoxalase"/>
    <property type="match status" value="1"/>
</dbReference>
<name>A0AAU7DDM3_9BACT</name>
<dbReference type="EMBL" id="CP121196">
    <property type="protein sequence ID" value="XBH15476.1"/>
    <property type="molecule type" value="Genomic_DNA"/>
</dbReference>
<proteinExistence type="predicted"/>
<dbReference type="Gene3D" id="3.10.180.10">
    <property type="entry name" value="2,3-Dihydroxybiphenyl 1,2-Dioxygenase, domain 1"/>
    <property type="match status" value="1"/>
</dbReference>